<dbReference type="PRINTS" id="PR00313">
    <property type="entry name" value="CABNDNGRPT"/>
</dbReference>
<dbReference type="PROSITE" id="PS00330">
    <property type="entry name" value="HEMOLYSIN_CALCIUM"/>
    <property type="match status" value="5"/>
</dbReference>
<keyword evidence="8" id="KW-0472">Membrane</keyword>
<dbReference type="Gene3D" id="2.150.10.10">
    <property type="entry name" value="Serralysin-like metalloprotease, C-terminal"/>
    <property type="match status" value="5"/>
</dbReference>
<comment type="caution">
    <text evidence="10">The sequence shown here is derived from an EMBL/GenBank/DDBJ whole genome shotgun (WGS) entry which is preliminary data.</text>
</comment>
<evidence type="ECO:0000256" key="5">
    <source>
        <dbReference type="ARBA" id="ARBA00022737"/>
    </source>
</evidence>
<dbReference type="GO" id="GO:0090729">
    <property type="term" value="F:toxin activity"/>
    <property type="evidence" value="ECO:0007669"/>
    <property type="project" value="UniProtKB-KW"/>
</dbReference>
<keyword evidence="6" id="KW-0106">Calcium</keyword>
<evidence type="ECO:0000256" key="8">
    <source>
        <dbReference type="ARBA" id="ARBA00023136"/>
    </source>
</evidence>
<keyword evidence="4" id="KW-0800">Toxin</keyword>
<evidence type="ECO:0000259" key="9">
    <source>
        <dbReference type="Pfam" id="PF06594"/>
    </source>
</evidence>
<proteinExistence type="predicted"/>
<dbReference type="InterPro" id="IPR003995">
    <property type="entry name" value="RTX_toxin_determinant-A"/>
</dbReference>
<feature type="domain" description="Haemolysin-type calcium binding-related" evidence="9">
    <location>
        <begin position="933"/>
        <end position="977"/>
    </location>
</feature>
<dbReference type="GO" id="GO:0016020">
    <property type="term" value="C:membrane"/>
    <property type="evidence" value="ECO:0007669"/>
    <property type="project" value="UniProtKB-SubCell"/>
</dbReference>
<evidence type="ECO:0000256" key="1">
    <source>
        <dbReference type="ARBA" id="ARBA00004370"/>
    </source>
</evidence>
<dbReference type="Proteomes" id="UP000528595">
    <property type="component" value="Unassembled WGS sequence"/>
</dbReference>
<dbReference type="PRINTS" id="PR01488">
    <property type="entry name" value="RTXTOXINA"/>
</dbReference>
<accession>A0AB73H3E4</accession>
<evidence type="ECO:0000313" key="10">
    <source>
        <dbReference type="EMBL" id="MBB5672698.1"/>
    </source>
</evidence>
<dbReference type="PANTHER" id="PTHR38340:SF1">
    <property type="entry name" value="S-LAYER PROTEIN"/>
    <property type="match status" value="1"/>
</dbReference>
<dbReference type="AlphaFoldDB" id="A0AB73H3E4"/>
<dbReference type="EMBL" id="JACIIQ010000031">
    <property type="protein sequence ID" value="MBB5672698.1"/>
    <property type="molecule type" value="Genomic_DNA"/>
</dbReference>
<dbReference type="InterPro" id="IPR001343">
    <property type="entry name" value="Hemolysn_Ca-bd"/>
</dbReference>
<dbReference type="Pfam" id="PF00353">
    <property type="entry name" value="HemolysinCabind"/>
    <property type="match status" value="7"/>
</dbReference>
<evidence type="ECO:0000256" key="4">
    <source>
        <dbReference type="ARBA" id="ARBA00022656"/>
    </source>
</evidence>
<dbReference type="GO" id="GO:0005576">
    <property type="term" value="C:extracellular region"/>
    <property type="evidence" value="ECO:0007669"/>
    <property type="project" value="UniProtKB-SubCell"/>
</dbReference>
<protein>
    <submittedName>
        <fullName evidence="10">Ca2+-binding RTX toxin-like protein</fullName>
    </submittedName>
</protein>
<dbReference type="InterPro" id="IPR018511">
    <property type="entry name" value="Hemolysin-typ_Ca-bd_CS"/>
</dbReference>
<comment type="subcellular location">
    <subcellularLocation>
        <location evidence="1">Membrane</location>
    </subcellularLocation>
    <subcellularLocation>
        <location evidence="2">Secreted</location>
    </subcellularLocation>
</comment>
<dbReference type="Pfam" id="PF06594">
    <property type="entry name" value="HCBP_related"/>
    <property type="match status" value="2"/>
</dbReference>
<sequence length="1064" mass="111102">MSGKGKSSVGGDFGFSSDGSNVTVSYSTPGGPGASVTIGADGASGTVNYGRGSVGISSDSVIPDGNGGFNASGHTVSIGFDTPAGVGVGLDITPNGFVGHPTDPYAGQVPSAKVDLTIDGKFIGSYDIPLAENFTMDDIFDPELGGIGSNGLLGDVYGKLRHRDREINEYLQDATGDNYQSAKGWRRAVDPLVLDLDGDGIETVGASGSILFDHEGNAVKQGTGWISADDGILVLDRNRNGLIDGGAELFGDYTDGAALMAGEKSELSAGLRALSSLDTNKDGFFDSRDENFSSVQVWRDLNQDGISNAGELFSLNELGVESIALAPTSTENVALGNGNTVDSYGYFTRKDGTRGITGDLLLASNAFHRDFTDEVPLTALAQEVVNVAGSGMVRDLQESVSINGNIYRLLDGVTAGATRSNALVAMDAVLLEWANTSSMRSSVDYFNGQSGRKSLEVKGTAVDGHVFDIGQILSVMEKFNGEIFFSGGDDDAPLRLGNSTWSPVSSGVRLGFEVVLGKEQTELLMKGYEALRLQLYNGVVLDTRLRDYADELRLGINEYGEVVLKVDRVAEKLKETLRTDGNLAAIEDLYDLKEGASGLPLDWSWVDVLVELGDLTLDRQDFERQAKSLMGVIFGSAVEGGSADDVIIGTSGDDSLYGNVGNDTLIGGLGDDFLDGGSGTNQLEGGAGDDVLSVNSQARDSVLAGGTGNDTLNGSWYSDTYVFNKGDGHDTVVETSSYSGAVDRVVFGEGIAAGDVRVLREGPDVVLDLGNGTDSVRLKDWLSGGNENDASSIEQFVFADGTIWTPATLRAMDLTTLGTDAADTLTGWNGNDLLLGGDGNDTLSGGTGTDRLEGGAGDDVLSVNSQSRDSVFIGGTGNDTLNGSWYSDTYLFNKGDGHDTVVETSSYSGAVDRVVFGEGIAASDVRVLRQGADVVLDLGNGTDSVRLKDWLSGASESDSANIEQLVFADGTIWTPATLRAMGLTTLGTDAADTLTGWNGNDLLLGGDGNDTLSGGTGTDRLEGGAGDDVLSVDSQSRDSVFIGGTGNDTLNGSWYSDTYLFNKG</sequence>
<dbReference type="SUPFAM" id="SSF51120">
    <property type="entry name" value="beta-Roll"/>
    <property type="match status" value="3"/>
</dbReference>
<dbReference type="InterPro" id="IPR011049">
    <property type="entry name" value="Serralysin-like_metalloprot_C"/>
</dbReference>
<keyword evidence="3" id="KW-0964">Secreted</keyword>
<keyword evidence="7" id="KW-0843">Virulence</keyword>
<dbReference type="PANTHER" id="PTHR38340">
    <property type="entry name" value="S-LAYER PROTEIN"/>
    <property type="match status" value="1"/>
</dbReference>
<evidence type="ECO:0000256" key="2">
    <source>
        <dbReference type="ARBA" id="ARBA00004613"/>
    </source>
</evidence>
<name>A0AB73H3E4_9XANT</name>
<dbReference type="GO" id="GO:0005509">
    <property type="term" value="F:calcium ion binding"/>
    <property type="evidence" value="ECO:0007669"/>
    <property type="project" value="InterPro"/>
</dbReference>
<reference evidence="10" key="1">
    <citation type="submission" date="2020-08" db="EMBL/GenBank/DDBJ databases">
        <title>Studying the diversity of plant-associated saprophytic bacteria and their role in host health and plant-pathogen interactions.</title>
        <authorList>
            <person name="Potnis N."/>
        </authorList>
    </citation>
    <scope>NUCLEOTIDE SEQUENCE</scope>
    <source>
        <strain evidence="10">F21</strain>
    </source>
</reference>
<dbReference type="RefSeq" id="WP_184618277.1">
    <property type="nucleotide sequence ID" value="NZ_JACIIQ010000031.1"/>
</dbReference>
<feature type="domain" description="Haemolysin-type calcium binding-related" evidence="9">
    <location>
        <begin position="764"/>
        <end position="808"/>
    </location>
</feature>
<feature type="non-terminal residue" evidence="10">
    <location>
        <position position="1064"/>
    </location>
</feature>
<evidence type="ECO:0000256" key="3">
    <source>
        <dbReference type="ARBA" id="ARBA00022525"/>
    </source>
</evidence>
<keyword evidence="5" id="KW-0677">Repeat</keyword>
<gene>
    <name evidence="10" type="ORF">FHR65_004305</name>
</gene>
<evidence type="ECO:0000256" key="7">
    <source>
        <dbReference type="ARBA" id="ARBA00023026"/>
    </source>
</evidence>
<organism evidence="10">
    <name type="scientific">Xanthomonas arboricola</name>
    <dbReference type="NCBI Taxonomy" id="56448"/>
    <lineage>
        <taxon>Bacteria</taxon>
        <taxon>Pseudomonadati</taxon>
        <taxon>Pseudomonadota</taxon>
        <taxon>Gammaproteobacteria</taxon>
        <taxon>Lysobacterales</taxon>
        <taxon>Lysobacteraceae</taxon>
        <taxon>Xanthomonas</taxon>
    </lineage>
</organism>
<evidence type="ECO:0000256" key="6">
    <source>
        <dbReference type="ARBA" id="ARBA00022837"/>
    </source>
</evidence>
<dbReference type="InterPro" id="IPR010566">
    <property type="entry name" value="Haemolys_ca-bd"/>
</dbReference>
<dbReference type="InterPro" id="IPR050557">
    <property type="entry name" value="RTX_toxin/Mannuronan_C5-epim"/>
</dbReference>